<dbReference type="Pfam" id="PF02518">
    <property type="entry name" value="HATPase_c"/>
    <property type="match status" value="1"/>
</dbReference>
<feature type="domain" description="Histidine kinase" evidence="5">
    <location>
        <begin position="310"/>
        <end position="516"/>
    </location>
</feature>
<dbReference type="AlphaFoldDB" id="A0A2I6S3N8"/>
<accession>A0A2I6S3N8</accession>
<dbReference type="GO" id="GO:0000155">
    <property type="term" value="F:phosphorelay sensor kinase activity"/>
    <property type="evidence" value="ECO:0007669"/>
    <property type="project" value="InterPro"/>
</dbReference>
<dbReference type="PROSITE" id="PS50109">
    <property type="entry name" value="HIS_KIN"/>
    <property type="match status" value="1"/>
</dbReference>
<feature type="transmembrane region" description="Helical" evidence="4">
    <location>
        <begin position="80"/>
        <end position="108"/>
    </location>
</feature>
<reference evidence="7 8" key="1">
    <citation type="submission" date="2018-01" db="EMBL/GenBank/DDBJ databases">
        <authorList>
            <person name="Fu G.-Y."/>
        </authorList>
    </citation>
    <scope>NUCLEOTIDE SEQUENCE [LARGE SCALE GENOMIC DNA]</scope>
    <source>
        <strain evidence="7 8">SY39</strain>
    </source>
</reference>
<feature type="transmembrane region" description="Helical" evidence="4">
    <location>
        <begin position="120"/>
        <end position="138"/>
    </location>
</feature>
<dbReference type="Gene3D" id="3.30.565.10">
    <property type="entry name" value="Histidine kinase-like ATPase, C-terminal domain"/>
    <property type="match status" value="1"/>
</dbReference>
<dbReference type="OrthoDB" id="9815750at2"/>
<dbReference type="RefSeq" id="WP_102245953.1">
    <property type="nucleotide sequence ID" value="NZ_CP025682.1"/>
</dbReference>
<dbReference type="Pfam" id="PF25323">
    <property type="entry name" value="6TM_PilS"/>
    <property type="match status" value="1"/>
</dbReference>
<gene>
    <name evidence="7" type="ORF">C0099_02330</name>
</gene>
<protein>
    <recommendedName>
        <fullName evidence="2">histidine kinase</fullName>
        <ecNumber evidence="2">2.7.13.3</ecNumber>
    </recommendedName>
</protein>
<dbReference type="InterPro" id="IPR005467">
    <property type="entry name" value="His_kinase_dom"/>
</dbReference>
<dbReference type="PROSITE" id="PS50112">
    <property type="entry name" value="PAS"/>
    <property type="match status" value="1"/>
</dbReference>
<dbReference type="Gene3D" id="1.10.287.130">
    <property type="match status" value="1"/>
</dbReference>
<evidence type="ECO:0000259" key="5">
    <source>
        <dbReference type="PROSITE" id="PS50109"/>
    </source>
</evidence>
<keyword evidence="8" id="KW-1185">Reference proteome</keyword>
<dbReference type="InterPro" id="IPR036890">
    <property type="entry name" value="HATPase_C_sf"/>
</dbReference>
<dbReference type="InterPro" id="IPR003661">
    <property type="entry name" value="HisK_dim/P_dom"/>
</dbReference>
<comment type="catalytic activity">
    <reaction evidence="1">
        <text>ATP + protein L-histidine = ADP + protein N-phospho-L-histidine.</text>
        <dbReference type="EC" id="2.7.13.3"/>
    </reaction>
</comment>
<dbReference type="KEGG" id="atw:C0099_02330"/>
<dbReference type="PANTHER" id="PTHR43065:SF52">
    <property type="entry name" value="SENSOR PROTEIN KINASE PILS"/>
    <property type="match status" value="1"/>
</dbReference>
<evidence type="ECO:0000256" key="4">
    <source>
        <dbReference type="SAM" id="Phobius"/>
    </source>
</evidence>
<proteinExistence type="predicted"/>
<dbReference type="PANTHER" id="PTHR43065">
    <property type="entry name" value="SENSOR HISTIDINE KINASE"/>
    <property type="match status" value="1"/>
</dbReference>
<keyword evidence="7" id="KW-0808">Transferase</keyword>
<keyword evidence="4" id="KW-0472">Membrane</keyword>
<dbReference type="Pfam" id="PF13188">
    <property type="entry name" value="PAS_8"/>
    <property type="match status" value="1"/>
</dbReference>
<evidence type="ECO:0000313" key="8">
    <source>
        <dbReference type="Proteomes" id="UP000242205"/>
    </source>
</evidence>
<dbReference type="SUPFAM" id="SSF55785">
    <property type="entry name" value="PYP-like sensor domain (PAS domain)"/>
    <property type="match status" value="1"/>
</dbReference>
<dbReference type="InterPro" id="IPR000014">
    <property type="entry name" value="PAS"/>
</dbReference>
<dbReference type="EC" id="2.7.13.3" evidence="2"/>
<dbReference type="EMBL" id="CP025682">
    <property type="protein sequence ID" value="AUN93879.1"/>
    <property type="molecule type" value="Genomic_DNA"/>
</dbReference>
<dbReference type="Pfam" id="PF00512">
    <property type="entry name" value="HisKA"/>
    <property type="match status" value="1"/>
</dbReference>
<evidence type="ECO:0000259" key="6">
    <source>
        <dbReference type="PROSITE" id="PS50112"/>
    </source>
</evidence>
<evidence type="ECO:0000256" key="2">
    <source>
        <dbReference type="ARBA" id="ARBA00012438"/>
    </source>
</evidence>
<feature type="domain" description="PAS" evidence="6">
    <location>
        <begin position="190"/>
        <end position="226"/>
    </location>
</feature>
<dbReference type="InterPro" id="IPR003594">
    <property type="entry name" value="HATPase_dom"/>
</dbReference>
<evidence type="ECO:0000313" key="7">
    <source>
        <dbReference type="EMBL" id="AUN93879.1"/>
    </source>
</evidence>
<feature type="transmembrane region" description="Helical" evidence="4">
    <location>
        <begin position="22"/>
        <end position="41"/>
    </location>
</feature>
<evidence type="ECO:0000256" key="3">
    <source>
        <dbReference type="ARBA" id="ARBA00022553"/>
    </source>
</evidence>
<sequence>MTLAGLAQADAERTVPRRIFNIFRLVVAGLFVVAGEDLGLGGQWPEAYLALTLGYVAFALVSGFPFALALGDRRLVALQFAVDFVVLVGVMAVSGGHGSGIAGLMMVYVAGAGVLVEGRLPLFFASIATLLVLAENTWRALTFGGASDTVRVGIVCIAFFAIALTTRLLAARARTHETIAEARGEALGRQQAINERIIEDMHDGVLVFGQNGRLLQVNPRARELLGPGLEAGAHMPALDAAVAACRASGSFDSMQLPLGPDERPMRCRALLAHTAGEGEGDVLVYITDYADVQKQIQQQKLAALGRLTASMAHEIRNPLSAVTQAAELLGEEKRVEVQERLVRIIGDNARRIERMVRDVLALGRRDEVVREALPLAPALAAIVEELTLAGEAERARYALDVPDDATLWIDRAHLHQIVVNLLANARRYCSGEPGAIRLFTQELPGERTALHIVDDGPGVAPDKREQVFEPFATSDPKGTGLGLYIARELADANGAQLELLPDAGGAHFVLSGRRTP</sequence>
<evidence type="ECO:0000256" key="1">
    <source>
        <dbReference type="ARBA" id="ARBA00000085"/>
    </source>
</evidence>
<dbReference type="InterPro" id="IPR036097">
    <property type="entry name" value="HisK_dim/P_sf"/>
</dbReference>
<dbReference type="PRINTS" id="PR00344">
    <property type="entry name" value="BCTRLSENSOR"/>
</dbReference>
<dbReference type="SUPFAM" id="SSF55874">
    <property type="entry name" value="ATPase domain of HSP90 chaperone/DNA topoisomerase II/histidine kinase"/>
    <property type="match status" value="1"/>
</dbReference>
<feature type="transmembrane region" description="Helical" evidence="4">
    <location>
        <begin position="150"/>
        <end position="170"/>
    </location>
</feature>
<feature type="transmembrane region" description="Helical" evidence="4">
    <location>
        <begin position="47"/>
        <end position="68"/>
    </location>
</feature>
<dbReference type="InterPro" id="IPR035965">
    <property type="entry name" value="PAS-like_dom_sf"/>
</dbReference>
<dbReference type="SUPFAM" id="SSF47384">
    <property type="entry name" value="Homodimeric domain of signal transducing histidine kinase"/>
    <property type="match status" value="1"/>
</dbReference>
<dbReference type="SMART" id="SM00387">
    <property type="entry name" value="HATPase_c"/>
    <property type="match status" value="1"/>
</dbReference>
<organism evidence="7 8">
    <name type="scientific">Pseudazoarcus pumilus</name>
    <dbReference type="NCBI Taxonomy" id="2067960"/>
    <lineage>
        <taxon>Bacteria</taxon>
        <taxon>Pseudomonadati</taxon>
        <taxon>Pseudomonadota</taxon>
        <taxon>Betaproteobacteria</taxon>
        <taxon>Rhodocyclales</taxon>
        <taxon>Zoogloeaceae</taxon>
        <taxon>Pseudazoarcus</taxon>
    </lineage>
</organism>
<dbReference type="CDD" id="cd00082">
    <property type="entry name" value="HisKA"/>
    <property type="match status" value="1"/>
</dbReference>
<dbReference type="InterPro" id="IPR004358">
    <property type="entry name" value="Sig_transdc_His_kin-like_C"/>
</dbReference>
<keyword evidence="7" id="KW-0418">Kinase</keyword>
<keyword evidence="3" id="KW-0597">Phosphoprotein</keyword>
<dbReference type="Gene3D" id="3.30.450.20">
    <property type="entry name" value="PAS domain"/>
    <property type="match status" value="1"/>
</dbReference>
<name>A0A2I6S3N8_9RHOO</name>
<keyword evidence="4" id="KW-0812">Transmembrane</keyword>
<dbReference type="SMART" id="SM00388">
    <property type="entry name" value="HisKA"/>
    <property type="match status" value="1"/>
</dbReference>
<dbReference type="Proteomes" id="UP000242205">
    <property type="component" value="Chromosome"/>
</dbReference>
<keyword evidence="4" id="KW-1133">Transmembrane helix</keyword>